<dbReference type="Pfam" id="PF00121">
    <property type="entry name" value="TIM"/>
    <property type="match status" value="1"/>
</dbReference>
<dbReference type="CDD" id="cd00311">
    <property type="entry name" value="TIM"/>
    <property type="match status" value="1"/>
</dbReference>
<evidence type="ECO:0000256" key="1">
    <source>
        <dbReference type="ARBA" id="ARBA00000681"/>
    </source>
</evidence>
<dbReference type="AlphaFoldDB" id="A0AAD4EXV2"/>
<dbReference type="GO" id="GO:0004807">
    <property type="term" value="F:triose-phosphate isomerase activity"/>
    <property type="evidence" value="ECO:0007669"/>
    <property type="project" value="InterPro"/>
</dbReference>
<comment type="catalytic activity">
    <reaction evidence="1 16">
        <text>Endohydrolysis of (1-&gt;4)-beta-D-xylosidic linkages in xylans.</text>
        <dbReference type="EC" id="3.2.1.8"/>
    </reaction>
</comment>
<dbReference type="PROSITE" id="PS51760">
    <property type="entry name" value="GH10_2"/>
    <property type="match status" value="1"/>
</dbReference>
<dbReference type="PANTHER" id="PTHR31490:SF35">
    <property type="entry name" value="ENDO-1,4-BETA-XYLANASE"/>
    <property type="match status" value="1"/>
</dbReference>
<dbReference type="InterPro" id="IPR035990">
    <property type="entry name" value="TIM_sf"/>
</dbReference>
<dbReference type="Proteomes" id="UP001197093">
    <property type="component" value="Unassembled WGS sequence"/>
</dbReference>
<keyword evidence="11" id="KW-0413">Isomerase</keyword>
<keyword evidence="8" id="KW-0964">Secreted</keyword>
<comment type="pathway">
    <text evidence="15">Carbohydrate biosynthesis.</text>
</comment>
<protein>
    <recommendedName>
        <fullName evidence="16">Beta-xylanase</fullName>
        <ecNumber evidence="16">3.2.1.8</ecNumber>
    </recommendedName>
</protein>
<evidence type="ECO:0000256" key="2">
    <source>
        <dbReference type="ARBA" id="ARBA00001255"/>
    </source>
</evidence>
<dbReference type="GO" id="GO:0031176">
    <property type="term" value="F:endo-1,4-beta-xylanase activity"/>
    <property type="evidence" value="ECO:0007669"/>
    <property type="project" value="UniProtKB-EC"/>
</dbReference>
<evidence type="ECO:0000256" key="16">
    <source>
        <dbReference type="RuleBase" id="RU361174"/>
    </source>
</evidence>
<dbReference type="EC" id="3.2.1.8" evidence="16"/>
<name>A0AAD4EXV2_9PEZI</name>
<dbReference type="GO" id="GO:0004557">
    <property type="term" value="F:alpha-galactosidase activity"/>
    <property type="evidence" value="ECO:0007669"/>
    <property type="project" value="UniProtKB-EC"/>
</dbReference>
<gene>
    <name evidence="18" type="ORF">NEMBOFW57_007175</name>
</gene>
<evidence type="ECO:0000256" key="15">
    <source>
        <dbReference type="ARBA" id="ARBA00024331"/>
    </source>
</evidence>
<evidence type="ECO:0000256" key="13">
    <source>
        <dbReference type="ARBA" id="ARBA00023295"/>
    </source>
</evidence>
<feature type="domain" description="GH10" evidence="17">
    <location>
        <begin position="233"/>
        <end position="543"/>
    </location>
</feature>
<evidence type="ECO:0000256" key="6">
    <source>
        <dbReference type="ARBA" id="ARBA00007495"/>
    </source>
</evidence>
<comment type="similarity">
    <text evidence="5">Belongs to the triosephosphate isomerase family.</text>
</comment>
<dbReference type="SUPFAM" id="SSF51445">
    <property type="entry name" value="(Trans)glycosidases"/>
    <property type="match status" value="1"/>
</dbReference>
<dbReference type="Pfam" id="PF00331">
    <property type="entry name" value="Glyco_hydro_10"/>
    <property type="match status" value="1"/>
</dbReference>
<dbReference type="GO" id="GO:0045493">
    <property type="term" value="P:xylan catabolic process"/>
    <property type="evidence" value="ECO:0007669"/>
    <property type="project" value="UniProtKB-KW"/>
</dbReference>
<dbReference type="InterPro" id="IPR017853">
    <property type="entry name" value="GH"/>
</dbReference>
<keyword evidence="14 16" id="KW-0624">Polysaccharide degradation</keyword>
<accession>A0AAD4EXV2</accession>
<evidence type="ECO:0000256" key="12">
    <source>
        <dbReference type="ARBA" id="ARBA00023277"/>
    </source>
</evidence>
<dbReference type="InterPro" id="IPR044846">
    <property type="entry name" value="GH10"/>
</dbReference>
<comment type="subunit">
    <text evidence="7">Homodimer.</text>
</comment>
<keyword evidence="12 16" id="KW-0119">Carbohydrate metabolism</keyword>
<dbReference type="PRINTS" id="PR00134">
    <property type="entry name" value="GLHYDRLASE10"/>
</dbReference>
<dbReference type="InterPro" id="IPR000652">
    <property type="entry name" value="Triosephosphate_isomerase"/>
</dbReference>
<dbReference type="PROSITE" id="PS51440">
    <property type="entry name" value="TIM_2"/>
    <property type="match status" value="1"/>
</dbReference>
<keyword evidence="9" id="KW-0858">Xylan degradation</keyword>
<comment type="subcellular location">
    <subcellularLocation>
        <location evidence="3">Secreted</location>
    </subcellularLocation>
</comment>
<comment type="caution">
    <text evidence="18">The sequence shown here is derived from an EMBL/GenBank/DDBJ whole genome shotgun (WGS) entry which is preliminary data.</text>
</comment>
<dbReference type="Gene3D" id="3.20.20.80">
    <property type="entry name" value="Glycosidases"/>
    <property type="match status" value="1"/>
</dbReference>
<reference evidence="18" key="1">
    <citation type="submission" date="2023-02" db="EMBL/GenBank/DDBJ databases">
        <authorList>
            <person name="Palmer J.M."/>
        </authorList>
    </citation>
    <scope>NUCLEOTIDE SEQUENCE</scope>
    <source>
        <strain evidence="18">FW57</strain>
    </source>
</reference>
<evidence type="ECO:0000256" key="8">
    <source>
        <dbReference type="ARBA" id="ARBA00022525"/>
    </source>
</evidence>
<proteinExistence type="inferred from homology"/>
<dbReference type="PANTHER" id="PTHR31490">
    <property type="entry name" value="GLYCOSYL HYDROLASE"/>
    <property type="match status" value="1"/>
</dbReference>
<comment type="catalytic activity">
    <reaction evidence="2">
        <text>Hydrolysis of terminal, non-reducing alpha-D-galactose residues in alpha-D-galactosides, including galactose oligosaccharides, galactomannans and galactolipids.</text>
        <dbReference type="EC" id="3.2.1.22"/>
    </reaction>
</comment>
<evidence type="ECO:0000256" key="7">
    <source>
        <dbReference type="ARBA" id="ARBA00011738"/>
    </source>
</evidence>
<keyword evidence="19" id="KW-1185">Reference proteome</keyword>
<sequence>MYFSLARTTSYLDSLLTLLSSSPSTAQALDALDAFIIPDFIALPAVVQTIRAAATAAPPPLLVGAQDCAGEDFGPFTGEVSPAVLREAGCAIVEVGHAERRRLFGETDEVVRRKVAAVVRNGMVPLVCVGEVAPGDGAAGEVVRQVAAVLEGLEDGADVVLAYEPVWAIGAPEPASAEHVRGVVRRVRESEVVKGRKGRTRIVYGGAAGPGLWGRLGGEVDGLFLGRFAHEPEQFVKLIHEVAGVEREKLSDVPYVAQLKNTSDFGQITVGNAQKWDSSEPAQGYFSYAGGDEIVQLAQSNQQLVRCHTLVWHNQLPARVRDSNFDNATLIRVLESHIRNVVGHYKGQCYSWDVVNEAISDDGLSYRSSIFLDTIGPAYIPIAFKAAAEADPDAKLYYNDFNIEFASAKTDKAVELAKMVQDYGAKIDGIGLQAHLIGGFVPSASALQSNLERFTSLGLEVAYTELDVRIPVPVSAADVAQQELDYANIVASCKNTARCVGITVWDYSDDHSWVPAIFTGYGSALPFDADKKPKSVYWAILNAWGPKRECRRH</sequence>
<evidence type="ECO:0000259" key="17">
    <source>
        <dbReference type="PROSITE" id="PS51760"/>
    </source>
</evidence>
<evidence type="ECO:0000256" key="5">
    <source>
        <dbReference type="ARBA" id="ARBA00007422"/>
    </source>
</evidence>
<evidence type="ECO:0000256" key="14">
    <source>
        <dbReference type="ARBA" id="ARBA00023326"/>
    </source>
</evidence>
<evidence type="ECO:0000256" key="4">
    <source>
        <dbReference type="ARBA" id="ARBA00004851"/>
    </source>
</evidence>
<organism evidence="18 19">
    <name type="scientific">Staphylotrichum longicolle</name>
    <dbReference type="NCBI Taxonomy" id="669026"/>
    <lineage>
        <taxon>Eukaryota</taxon>
        <taxon>Fungi</taxon>
        <taxon>Dikarya</taxon>
        <taxon>Ascomycota</taxon>
        <taxon>Pezizomycotina</taxon>
        <taxon>Sordariomycetes</taxon>
        <taxon>Sordariomycetidae</taxon>
        <taxon>Sordariales</taxon>
        <taxon>Chaetomiaceae</taxon>
        <taxon>Staphylotrichum</taxon>
    </lineage>
</organism>
<evidence type="ECO:0000256" key="11">
    <source>
        <dbReference type="ARBA" id="ARBA00023235"/>
    </source>
</evidence>
<dbReference type="InterPro" id="IPR001000">
    <property type="entry name" value="GH10_dom"/>
</dbReference>
<evidence type="ECO:0000256" key="10">
    <source>
        <dbReference type="ARBA" id="ARBA00022801"/>
    </source>
</evidence>
<evidence type="ECO:0000313" key="18">
    <source>
        <dbReference type="EMBL" id="KAG7287662.1"/>
    </source>
</evidence>
<keyword evidence="10 16" id="KW-0378">Hydrolase</keyword>
<dbReference type="Gene3D" id="3.20.20.70">
    <property type="entry name" value="Aldolase class I"/>
    <property type="match status" value="1"/>
</dbReference>
<dbReference type="SUPFAM" id="SSF51351">
    <property type="entry name" value="Triosephosphate isomerase (TIM)"/>
    <property type="match status" value="1"/>
</dbReference>
<comment type="similarity">
    <text evidence="6 16">Belongs to the glycosyl hydrolase 10 (cellulase F) family.</text>
</comment>
<keyword evidence="13 16" id="KW-0326">Glycosidase</keyword>
<dbReference type="GO" id="GO:0005576">
    <property type="term" value="C:extracellular region"/>
    <property type="evidence" value="ECO:0007669"/>
    <property type="project" value="UniProtKB-SubCell"/>
</dbReference>
<evidence type="ECO:0000256" key="9">
    <source>
        <dbReference type="ARBA" id="ARBA00022651"/>
    </source>
</evidence>
<evidence type="ECO:0000313" key="19">
    <source>
        <dbReference type="Proteomes" id="UP001197093"/>
    </source>
</evidence>
<dbReference type="InterPro" id="IPR013785">
    <property type="entry name" value="Aldolase_TIM"/>
</dbReference>
<dbReference type="SMART" id="SM00633">
    <property type="entry name" value="Glyco_10"/>
    <property type="match status" value="1"/>
</dbReference>
<evidence type="ECO:0000256" key="3">
    <source>
        <dbReference type="ARBA" id="ARBA00004613"/>
    </source>
</evidence>
<comment type="pathway">
    <text evidence="4">Glycan degradation; xylan degradation.</text>
</comment>
<dbReference type="EMBL" id="JAHCVI010000003">
    <property type="protein sequence ID" value="KAG7287662.1"/>
    <property type="molecule type" value="Genomic_DNA"/>
</dbReference>